<comment type="caution">
    <text evidence="7">The sequence shown here is derived from an EMBL/GenBank/DDBJ whole genome shotgun (WGS) entry which is preliminary data.</text>
</comment>
<dbReference type="EMBL" id="JALBUT010000008">
    <property type="protein sequence ID" value="MDX8415986.1"/>
    <property type="molecule type" value="Genomic_DNA"/>
</dbReference>
<dbReference type="InterPro" id="IPR011545">
    <property type="entry name" value="DEAD/DEAH_box_helicase_dom"/>
</dbReference>
<organism evidence="7 8">
    <name type="scientific">Intestinicryptomonas porci</name>
    <dbReference type="NCBI Taxonomy" id="2926320"/>
    <lineage>
        <taxon>Bacteria</taxon>
        <taxon>Pseudomonadati</taxon>
        <taxon>Verrucomicrobiota</taxon>
        <taxon>Opitutia</taxon>
        <taxon>Opitutales</taxon>
        <taxon>Intestinicryptomonaceae</taxon>
        <taxon>Intestinicryptomonas</taxon>
    </lineage>
</organism>
<dbReference type="PROSITE" id="PS51192">
    <property type="entry name" value="HELICASE_ATP_BIND_1"/>
    <property type="match status" value="1"/>
</dbReference>
<keyword evidence="2" id="KW-0378">Hydrolase</keyword>
<dbReference type="PANTHER" id="PTHR12131:SF29">
    <property type="entry name" value="DEXH-BOX ATP-DEPENDENT RNA HELICASE DEXH17 ISOFORM X1"/>
    <property type="match status" value="1"/>
</dbReference>
<evidence type="ECO:0000259" key="5">
    <source>
        <dbReference type="PROSITE" id="PS51192"/>
    </source>
</evidence>
<dbReference type="InterPro" id="IPR050699">
    <property type="entry name" value="RNA-DNA_Helicase"/>
</dbReference>
<evidence type="ECO:0000256" key="3">
    <source>
        <dbReference type="ARBA" id="ARBA00022806"/>
    </source>
</evidence>
<feature type="domain" description="Helicase C-terminal" evidence="6">
    <location>
        <begin position="202"/>
        <end position="383"/>
    </location>
</feature>
<dbReference type="SMART" id="SM00490">
    <property type="entry name" value="HELICc"/>
    <property type="match status" value="1"/>
</dbReference>
<dbReference type="InterPro" id="IPR027417">
    <property type="entry name" value="P-loop_NTPase"/>
</dbReference>
<evidence type="ECO:0000256" key="4">
    <source>
        <dbReference type="ARBA" id="ARBA00022840"/>
    </source>
</evidence>
<keyword evidence="3 7" id="KW-0347">Helicase</keyword>
<evidence type="ECO:0000313" key="7">
    <source>
        <dbReference type="EMBL" id="MDX8415986.1"/>
    </source>
</evidence>
<proteinExistence type="predicted"/>
<evidence type="ECO:0000313" key="8">
    <source>
        <dbReference type="Proteomes" id="UP001275932"/>
    </source>
</evidence>
<feature type="domain" description="Helicase ATP-binding" evidence="5">
    <location>
        <begin position="19"/>
        <end position="169"/>
    </location>
</feature>
<reference evidence="7 8" key="1">
    <citation type="submission" date="2022-03" db="EMBL/GenBank/DDBJ databases">
        <title>Novel taxa within the pig intestine.</title>
        <authorList>
            <person name="Wylensek D."/>
            <person name="Bishof K."/>
            <person name="Afrizal A."/>
            <person name="Clavel T."/>
        </authorList>
    </citation>
    <scope>NUCLEOTIDE SEQUENCE [LARGE SCALE GENOMIC DNA]</scope>
    <source>
        <strain evidence="7 8">CLA-KB-P66</strain>
    </source>
</reference>
<dbReference type="InterPro" id="IPR014001">
    <property type="entry name" value="Helicase_ATP-bd"/>
</dbReference>
<dbReference type="GO" id="GO:0004386">
    <property type="term" value="F:helicase activity"/>
    <property type="evidence" value="ECO:0007669"/>
    <property type="project" value="UniProtKB-KW"/>
</dbReference>
<dbReference type="PANTHER" id="PTHR12131">
    <property type="entry name" value="ATP-DEPENDENT RNA AND DNA HELICASE"/>
    <property type="match status" value="1"/>
</dbReference>
<keyword evidence="4" id="KW-0067">ATP-binding</keyword>
<name>A0ABU4WHF2_9BACT</name>
<keyword evidence="1" id="KW-0547">Nucleotide-binding</keyword>
<protein>
    <submittedName>
        <fullName evidence="7">DEAD/DEAH box helicase</fullName>
    </submittedName>
</protein>
<dbReference type="Proteomes" id="UP001275932">
    <property type="component" value="Unassembled WGS sequence"/>
</dbReference>
<dbReference type="SMART" id="SM00487">
    <property type="entry name" value="DEXDc"/>
    <property type="match status" value="1"/>
</dbReference>
<dbReference type="Gene3D" id="3.40.50.300">
    <property type="entry name" value="P-loop containing nucleotide triphosphate hydrolases"/>
    <property type="match status" value="2"/>
</dbReference>
<dbReference type="PROSITE" id="PS51194">
    <property type="entry name" value="HELICASE_CTER"/>
    <property type="match status" value="1"/>
</dbReference>
<gene>
    <name evidence="7" type="ORF">MOX91_07340</name>
</gene>
<dbReference type="Pfam" id="PF00271">
    <property type="entry name" value="Helicase_C"/>
    <property type="match status" value="1"/>
</dbReference>
<accession>A0ABU4WHF2</accession>
<keyword evidence="8" id="KW-1185">Reference proteome</keyword>
<dbReference type="InterPro" id="IPR001650">
    <property type="entry name" value="Helicase_C-like"/>
</dbReference>
<dbReference type="Pfam" id="PF00270">
    <property type="entry name" value="DEAD"/>
    <property type="match status" value="1"/>
</dbReference>
<dbReference type="RefSeq" id="WP_370397440.1">
    <property type="nucleotide sequence ID" value="NZ_JALBUT010000008.1"/>
</dbReference>
<evidence type="ECO:0000256" key="1">
    <source>
        <dbReference type="ARBA" id="ARBA00022741"/>
    </source>
</evidence>
<evidence type="ECO:0000259" key="6">
    <source>
        <dbReference type="PROSITE" id="PS51194"/>
    </source>
</evidence>
<evidence type="ECO:0000256" key="2">
    <source>
        <dbReference type="ARBA" id="ARBA00022801"/>
    </source>
</evidence>
<sequence length="799" mass="88046">MEEFSQNVKIPDLWQQEAVGALCRGCDVVLHAPTGAGKTYVFELFYTRYFKGNAVYTVPTRALANDKFREWRALGWNVGIATGDYSFNTSAPLVVATLETQKSRILEGRCADLIVIDEYQLISDFRRGANYEVAVAAAGKDVQLLLLSGSVANRLEVAAWLERLGRRAVLVEHGERPVPLEEVFSEAILKGVSFKGMGFWGRLARKISSLEMTPLLIFAPKRIEAEIIASKIAEAFKNEPMLEIPRQKLSMAGRKLGGLLKRGVAFHHSGLSAHQRCDLVEDMAKSGRLKVVVATTGLGAGVNFSMRSVIVADGEYEALGKVYKLRPDELLQMYGRAGRRGLDKSGYAICLPSKPRFSEAKEIVLSRAKFLDWGAFLRIMDIAASEGKDHVLAAKNFAKRLFTEDKTDLGFESAKRNLSRQKLSLDGIRIEMQNSDFLWQRRTPTSTCALKDALFFDGKKWRNFLDVKKAVSLLKTGAVCELPSGGYGVEIRIASEISDGIFRLNKSLVSKLKPILKNEDRAAVSKSGATLKTLRRRFLKYLPDLFSGAFAEFLEIKNGGLFAKLSVRNCAAKTFKDGAGKNLFNPPMREVLVKNAYDFDALSGGGDFAGTASTVAELWLKFGLVDEHFKPTMRGRIFSLFNSGEGLAVAAALEDKSYGIGEIFYDIANLRAGARFGLSSKIRSPSSRLADICRIKYGICDIDGYLHKGIPAGYGEGASEIMRKIAGGASFADFEDEFLHKGDIERAHLEWLSIINHIAECPHLEDGRFLELKKMCESSSSKTNGKRIGTCIGAQGGAY</sequence>
<dbReference type="SUPFAM" id="SSF52540">
    <property type="entry name" value="P-loop containing nucleoside triphosphate hydrolases"/>
    <property type="match status" value="1"/>
</dbReference>